<protein>
    <submittedName>
        <fullName evidence="1">Uncharacterized protein</fullName>
    </submittedName>
</protein>
<dbReference type="AlphaFoldDB" id="A0A0G4KIQ2"/>
<accession>A0A0G4KIQ2</accession>
<name>A0A0G4KIQ2_VERLO</name>
<dbReference type="InterPro" id="IPR015943">
    <property type="entry name" value="WD40/YVTN_repeat-like_dom_sf"/>
</dbReference>
<dbReference type="STRING" id="100787.A0A0G4KIQ2"/>
<proteinExistence type="predicted"/>
<keyword evidence="2" id="KW-1185">Reference proteome</keyword>
<dbReference type="EMBL" id="CVQH01001447">
    <property type="protein sequence ID" value="CRK01845.1"/>
    <property type="molecule type" value="Genomic_DNA"/>
</dbReference>
<gene>
    <name evidence="1" type="ORF">BN1708_009577</name>
</gene>
<evidence type="ECO:0000313" key="2">
    <source>
        <dbReference type="Proteomes" id="UP000044602"/>
    </source>
</evidence>
<dbReference type="InterPro" id="IPR036322">
    <property type="entry name" value="WD40_repeat_dom_sf"/>
</dbReference>
<reference evidence="1 2" key="1">
    <citation type="submission" date="2015-05" db="EMBL/GenBank/DDBJ databases">
        <authorList>
            <person name="Wang D.B."/>
            <person name="Wang M."/>
        </authorList>
    </citation>
    <scope>NUCLEOTIDE SEQUENCE [LARGE SCALE GENOMIC DNA]</scope>
    <source>
        <strain evidence="1">VL1</strain>
    </source>
</reference>
<organism evidence="1 2">
    <name type="scientific">Verticillium longisporum</name>
    <name type="common">Verticillium dahliae var. longisporum</name>
    <dbReference type="NCBI Taxonomy" id="100787"/>
    <lineage>
        <taxon>Eukaryota</taxon>
        <taxon>Fungi</taxon>
        <taxon>Dikarya</taxon>
        <taxon>Ascomycota</taxon>
        <taxon>Pezizomycotina</taxon>
        <taxon>Sordariomycetes</taxon>
        <taxon>Hypocreomycetidae</taxon>
        <taxon>Glomerellales</taxon>
        <taxon>Plectosphaerellaceae</taxon>
        <taxon>Verticillium</taxon>
    </lineage>
</organism>
<evidence type="ECO:0000313" key="1">
    <source>
        <dbReference type="EMBL" id="CRK01845.1"/>
    </source>
</evidence>
<dbReference type="SUPFAM" id="SSF50978">
    <property type="entry name" value="WD40 repeat-like"/>
    <property type="match status" value="1"/>
</dbReference>
<sequence>MLCSGPNVVLYTINGSLILDQNVCMEPDDFVHACAFYEGTASEWLENSLIFTGHRRGRVNVWRKIIRNGKWTLELLRRLDHIDPRSESGQNYDAGISCVTPLPHCVYTGDDDGRVYEWNLAQRDR</sequence>
<dbReference type="Proteomes" id="UP000044602">
    <property type="component" value="Unassembled WGS sequence"/>
</dbReference>
<dbReference type="Gene3D" id="2.130.10.10">
    <property type="entry name" value="YVTN repeat-like/Quinoprotein amine dehydrogenase"/>
    <property type="match status" value="1"/>
</dbReference>